<dbReference type="eggNOG" id="ENOG502QWMB">
    <property type="taxonomic scope" value="Eukaryota"/>
</dbReference>
<dbReference type="Gene3D" id="3.30.70.2890">
    <property type="entry name" value="XS domain"/>
    <property type="match status" value="1"/>
</dbReference>
<dbReference type="CDD" id="cd12266">
    <property type="entry name" value="RRM_like_XS"/>
    <property type="match status" value="1"/>
</dbReference>
<organism evidence="7">
    <name type="scientific">Eucalyptus grandis</name>
    <name type="common">Flooded gum</name>
    <dbReference type="NCBI Taxonomy" id="71139"/>
    <lineage>
        <taxon>Eukaryota</taxon>
        <taxon>Viridiplantae</taxon>
        <taxon>Streptophyta</taxon>
        <taxon>Embryophyta</taxon>
        <taxon>Tracheophyta</taxon>
        <taxon>Spermatophyta</taxon>
        <taxon>Magnoliopsida</taxon>
        <taxon>eudicotyledons</taxon>
        <taxon>Gunneridae</taxon>
        <taxon>Pentapetalae</taxon>
        <taxon>rosids</taxon>
        <taxon>malvids</taxon>
        <taxon>Myrtales</taxon>
        <taxon>Myrtaceae</taxon>
        <taxon>Myrtoideae</taxon>
        <taxon>Eucalypteae</taxon>
        <taxon>Eucalyptus</taxon>
    </lineage>
</organism>
<dbReference type="Pfam" id="PF03469">
    <property type="entry name" value="XH"/>
    <property type="match status" value="1"/>
</dbReference>
<evidence type="ECO:0000313" key="7">
    <source>
        <dbReference type="EMBL" id="KCW85560.1"/>
    </source>
</evidence>
<gene>
    <name evidence="7" type="ORF">EUGRSUZ_B023591</name>
</gene>
<dbReference type="Pfam" id="PF03470">
    <property type="entry name" value="zf-XS"/>
    <property type="match status" value="1"/>
</dbReference>
<dbReference type="InterPro" id="IPR045177">
    <property type="entry name" value="FDM1-5/IDN2"/>
</dbReference>
<feature type="domain" description="Factor of DNA methylation 1-5/IDN2" evidence="5">
    <location>
        <begin position="560"/>
        <end position="690"/>
    </location>
</feature>
<dbReference type="Gramene" id="KCW85560">
    <property type="protein sequence ID" value="KCW85560"/>
    <property type="gene ID" value="EUGRSUZ_B023591"/>
</dbReference>
<accession>A0A059D5S3</accession>
<dbReference type="InterPro" id="IPR005380">
    <property type="entry name" value="XS_domain"/>
</dbReference>
<dbReference type="PANTHER" id="PTHR21596">
    <property type="entry name" value="RIBONUCLEASE P SUBUNIT P38"/>
    <property type="match status" value="1"/>
</dbReference>
<dbReference type="PANTHER" id="PTHR21596:SF23">
    <property type="entry name" value="FACTOR OF DNA METHYLATION 4"/>
    <property type="match status" value="1"/>
</dbReference>
<protein>
    <recommendedName>
        <fullName evidence="8">Factor of DNA methylation 1-5/IDN2 domain-containing protein</fullName>
    </recommendedName>
</protein>
<evidence type="ECO:0000259" key="6">
    <source>
        <dbReference type="Pfam" id="PF03470"/>
    </source>
</evidence>
<dbReference type="OMA" id="MKGALQV"/>
<dbReference type="InterPro" id="IPR038588">
    <property type="entry name" value="XS_domain_sf"/>
</dbReference>
<dbReference type="Pfam" id="PF03468">
    <property type="entry name" value="XS"/>
    <property type="match status" value="1"/>
</dbReference>
<feature type="domain" description="Zinc finger-XS" evidence="6">
    <location>
        <begin position="43"/>
        <end position="83"/>
    </location>
</feature>
<evidence type="ECO:0008006" key="8">
    <source>
        <dbReference type="Google" id="ProtNLM"/>
    </source>
</evidence>
<keyword evidence="2" id="KW-0943">RNA-mediated gene silencing</keyword>
<dbReference type="EMBL" id="KK198754">
    <property type="protein sequence ID" value="KCW85560.1"/>
    <property type="molecule type" value="Genomic_DNA"/>
</dbReference>
<sequence length="691" mass="81627">MFHREDKGTSKRRSELEEYEDRYYQELKGHYIRIKVSDSHYRCPYCRSARDYLFEDLLKHASRISKNLKGTSTKEIAKHLALERYIRKYFSRKVNAENSSNIRLSSAKDDQQLTLSSAKDDQQLTLSSAKHDQQLTLSSAKNDQQLTLFSAKNDQQLTLSSAKNDQQFVWPWMGVIANIETEVKDGRYVGESGTKIRQELEKKGFNPVRVQALWNYRGHSGLAVVEFNKDWVGFCNAIAFEKSYAIERRGKRDFYVSRDRGDKLFGWLAHDDDYYSRGILGDHLRKKGHLRTLSDKEAEEQRQRSMLVADLQKTLEIKSSRLMEMESKYEKTKHSLDNLVTQKDEMLRAHNEEIRKMQQIVRDHLVKIYLEHDKVTQHLQAQKHELQQQEEELESREFQNEGKRAKLRHDKEMKEWRTKSFGAATEELKFDWFQVERAFLEQQKANDNFLRLAEDQKREKEKLHRKIIELERELDDKQSLELDIERLRGALQVMKHMEDDDDVDLKQNMEEIEESLEAKEELRKVLTVKHWTTNVELQDARKELIKTFQNNTSRAQIWVKRMGELDSKPFLVAAKRKYAAKEANVMAVTLCSEWEKLLRDPGWYPFKGITEGENRKEIIDEEDEKLKALKDEYGEDVFKAVSKALEEITEYNGSGRYTVPELWHSREGRRASLKEGVAYLLKLWKPQKKKN</sequence>
<feature type="coiled-coil region" evidence="3">
    <location>
        <begin position="446"/>
        <end position="529"/>
    </location>
</feature>
<name>A0A059D5S3_EUCGR</name>
<evidence type="ECO:0000256" key="2">
    <source>
        <dbReference type="ARBA" id="ARBA00023158"/>
    </source>
</evidence>
<dbReference type="InterPro" id="IPR005381">
    <property type="entry name" value="Znf-XS_domain"/>
</dbReference>
<evidence type="ECO:0000256" key="1">
    <source>
        <dbReference type="ARBA" id="ARBA00023054"/>
    </source>
</evidence>
<dbReference type="STRING" id="71139.A0A059D5S3"/>
<evidence type="ECO:0000256" key="3">
    <source>
        <dbReference type="SAM" id="Coils"/>
    </source>
</evidence>
<dbReference type="AlphaFoldDB" id="A0A059D5S3"/>
<feature type="coiled-coil region" evidence="3">
    <location>
        <begin position="308"/>
        <end position="342"/>
    </location>
</feature>
<evidence type="ECO:0000259" key="4">
    <source>
        <dbReference type="Pfam" id="PF03468"/>
    </source>
</evidence>
<dbReference type="InParanoid" id="A0A059D5S3"/>
<proteinExistence type="predicted"/>
<dbReference type="InterPro" id="IPR005379">
    <property type="entry name" value="FDM1-5/IDN2_XH"/>
</dbReference>
<dbReference type="GO" id="GO:0080188">
    <property type="term" value="P:gene silencing by siRNA-directed DNA methylation"/>
    <property type="evidence" value="ECO:0007669"/>
    <property type="project" value="InterPro"/>
</dbReference>
<evidence type="ECO:0000259" key="5">
    <source>
        <dbReference type="Pfam" id="PF03469"/>
    </source>
</evidence>
<keyword evidence="1 3" id="KW-0175">Coiled coil</keyword>
<feature type="domain" description="XS" evidence="4">
    <location>
        <begin position="165"/>
        <end position="275"/>
    </location>
</feature>
<reference evidence="7" key="1">
    <citation type="submission" date="2013-07" db="EMBL/GenBank/DDBJ databases">
        <title>The genome of Eucalyptus grandis.</title>
        <authorList>
            <person name="Schmutz J."/>
            <person name="Hayes R."/>
            <person name="Myburg A."/>
            <person name="Tuskan G."/>
            <person name="Grattapaglia D."/>
            <person name="Rokhsar D.S."/>
        </authorList>
    </citation>
    <scope>NUCLEOTIDE SEQUENCE</scope>
    <source>
        <tissue evidence="7">Leaf extractions</tissue>
    </source>
</reference>
<feature type="coiled-coil region" evidence="3">
    <location>
        <begin position="372"/>
        <end position="406"/>
    </location>
</feature>
<dbReference type="FunCoup" id="A0A059D5S3">
    <property type="interactions" value="20"/>
</dbReference>